<comment type="caution">
    <text evidence="10">The sequence shown here is derived from an EMBL/GenBank/DDBJ whole genome shotgun (WGS) entry which is preliminary data.</text>
</comment>
<evidence type="ECO:0000313" key="10">
    <source>
        <dbReference type="EMBL" id="MDQ0155361.1"/>
    </source>
</evidence>
<keyword evidence="6" id="KW-0067">ATP-binding</keyword>
<dbReference type="SUPFAM" id="SSF52540">
    <property type="entry name" value="P-loop containing nucleoside triphosphate hydrolases"/>
    <property type="match status" value="1"/>
</dbReference>
<evidence type="ECO:0000313" key="11">
    <source>
        <dbReference type="Proteomes" id="UP001231362"/>
    </source>
</evidence>
<keyword evidence="7" id="KW-0829">Tyrosine-protein kinase</keyword>
<gene>
    <name evidence="10" type="ORF">J2S07_001666</name>
</gene>
<dbReference type="PANTHER" id="PTHR32309:SF13">
    <property type="entry name" value="FERRIC ENTEROBACTIN TRANSPORT PROTEIN FEPE"/>
    <property type="match status" value="1"/>
</dbReference>
<dbReference type="Proteomes" id="UP001231362">
    <property type="component" value="Unassembled WGS sequence"/>
</dbReference>
<evidence type="ECO:0000256" key="8">
    <source>
        <dbReference type="ARBA" id="ARBA00051245"/>
    </source>
</evidence>
<dbReference type="EMBL" id="JAUSTU010000006">
    <property type="protein sequence ID" value="MDQ0155361.1"/>
    <property type="molecule type" value="Genomic_DNA"/>
</dbReference>
<name>A0ABT9V334_9BACL</name>
<protein>
    <recommendedName>
        <fullName evidence="2">non-specific protein-tyrosine kinase</fullName>
        <ecNumber evidence="2">2.7.10.2</ecNumber>
    </recommendedName>
</protein>
<reference evidence="10 11" key="1">
    <citation type="submission" date="2023-07" db="EMBL/GenBank/DDBJ databases">
        <title>Genomic Encyclopedia of Type Strains, Phase IV (KMG-IV): sequencing the most valuable type-strain genomes for metagenomic binning, comparative biology and taxonomic classification.</title>
        <authorList>
            <person name="Goeker M."/>
        </authorList>
    </citation>
    <scope>NUCLEOTIDE SEQUENCE [LARGE SCALE GENOMIC DNA]</scope>
    <source>
        <strain evidence="10 11">DSM 23948</strain>
    </source>
</reference>
<dbReference type="CDD" id="cd05387">
    <property type="entry name" value="BY-kinase"/>
    <property type="match status" value="1"/>
</dbReference>
<dbReference type="NCBIfam" id="TIGR01007">
    <property type="entry name" value="eps_fam"/>
    <property type="match status" value="1"/>
</dbReference>
<keyword evidence="5" id="KW-0418">Kinase</keyword>
<dbReference type="InterPro" id="IPR025669">
    <property type="entry name" value="AAA_dom"/>
</dbReference>
<keyword evidence="4" id="KW-0547">Nucleotide-binding</keyword>
<organism evidence="10 11">
    <name type="scientific">Anoxybacillus andreesenii</name>
    <dbReference type="NCBI Taxonomy" id="1325932"/>
    <lineage>
        <taxon>Bacteria</taxon>
        <taxon>Bacillati</taxon>
        <taxon>Bacillota</taxon>
        <taxon>Bacilli</taxon>
        <taxon>Bacillales</taxon>
        <taxon>Anoxybacillaceae</taxon>
        <taxon>Anoxybacillus</taxon>
    </lineage>
</organism>
<dbReference type="Pfam" id="PF13614">
    <property type="entry name" value="AAA_31"/>
    <property type="match status" value="1"/>
</dbReference>
<proteinExistence type="inferred from homology"/>
<dbReference type="EC" id="2.7.10.2" evidence="2"/>
<evidence type="ECO:0000256" key="3">
    <source>
        <dbReference type="ARBA" id="ARBA00022679"/>
    </source>
</evidence>
<keyword evidence="3" id="KW-0808">Transferase</keyword>
<evidence type="ECO:0000256" key="2">
    <source>
        <dbReference type="ARBA" id="ARBA00011903"/>
    </source>
</evidence>
<keyword evidence="11" id="KW-1185">Reference proteome</keyword>
<dbReference type="InterPro" id="IPR005702">
    <property type="entry name" value="Wzc-like_C"/>
</dbReference>
<evidence type="ECO:0000256" key="5">
    <source>
        <dbReference type="ARBA" id="ARBA00022777"/>
    </source>
</evidence>
<dbReference type="Gene3D" id="3.40.50.300">
    <property type="entry name" value="P-loop containing nucleotide triphosphate hydrolases"/>
    <property type="match status" value="1"/>
</dbReference>
<evidence type="ECO:0000256" key="1">
    <source>
        <dbReference type="ARBA" id="ARBA00007316"/>
    </source>
</evidence>
<comment type="similarity">
    <text evidence="1">Belongs to the CpsD/CapB family.</text>
</comment>
<evidence type="ECO:0000256" key="6">
    <source>
        <dbReference type="ARBA" id="ARBA00022840"/>
    </source>
</evidence>
<feature type="domain" description="AAA" evidence="9">
    <location>
        <begin position="62"/>
        <end position="189"/>
    </location>
</feature>
<evidence type="ECO:0000259" key="9">
    <source>
        <dbReference type="Pfam" id="PF13614"/>
    </source>
</evidence>
<accession>A0ABT9V334</accession>
<evidence type="ECO:0000256" key="4">
    <source>
        <dbReference type="ARBA" id="ARBA00022741"/>
    </source>
</evidence>
<comment type="catalytic activity">
    <reaction evidence="8">
        <text>L-tyrosyl-[protein] + ATP = O-phospho-L-tyrosyl-[protein] + ADP + H(+)</text>
        <dbReference type="Rhea" id="RHEA:10596"/>
        <dbReference type="Rhea" id="RHEA-COMP:10136"/>
        <dbReference type="Rhea" id="RHEA-COMP:20101"/>
        <dbReference type="ChEBI" id="CHEBI:15378"/>
        <dbReference type="ChEBI" id="CHEBI:30616"/>
        <dbReference type="ChEBI" id="CHEBI:46858"/>
        <dbReference type="ChEBI" id="CHEBI:61978"/>
        <dbReference type="ChEBI" id="CHEBI:456216"/>
        <dbReference type="EC" id="2.7.10.2"/>
    </reaction>
</comment>
<evidence type="ECO:0000256" key="7">
    <source>
        <dbReference type="ARBA" id="ARBA00023137"/>
    </source>
</evidence>
<dbReference type="InterPro" id="IPR050445">
    <property type="entry name" value="Bact_polysacc_biosynth/exp"/>
</dbReference>
<dbReference type="PANTHER" id="PTHR32309">
    <property type="entry name" value="TYROSINE-PROTEIN KINASE"/>
    <property type="match status" value="1"/>
</dbReference>
<sequence length="233" mass="26195">MNRRSRYRERNRNKNTIPLIAHHHPREIISEQYRLIRTNILFSSVDEEITSIMVTSPEPADGKSTTALNLSIVLAQQGKRVLLVDTDLRKPSIHYSFQASNIVGLTNILTKETDLEGAISNTFVPNLEILTSGDIPPNPSELLNSKAMEKLMQELENRYDYIVYDTPPVLAVTDAQIIANRCDGVVMVVASGKTHKERALKAKELLEKAKSRILGVVVNGVESKKTEYYSQYS</sequence>
<dbReference type="InterPro" id="IPR027417">
    <property type="entry name" value="P-loop_NTPase"/>
</dbReference>
<dbReference type="RefSeq" id="WP_307149923.1">
    <property type="nucleotide sequence ID" value="NZ_JAUSTU010000006.1"/>
</dbReference>